<feature type="region of interest" description="Disordered" evidence="1">
    <location>
        <begin position="1"/>
        <end position="132"/>
    </location>
</feature>
<feature type="compositionally biased region" description="Polar residues" evidence="1">
    <location>
        <begin position="49"/>
        <end position="67"/>
    </location>
</feature>
<evidence type="ECO:0000256" key="1">
    <source>
        <dbReference type="SAM" id="MobiDB-lite"/>
    </source>
</evidence>
<gene>
    <name evidence="2" type="ORF">Vbra_10800</name>
</gene>
<dbReference type="AlphaFoldDB" id="A0A0G4E8B1"/>
<sequence length="132" mass="14762">MREETALLHRLSHPVGRNEGSSFMGFRGSTLNPFEVTSFSVPQEDKPKTPSSVNRHARTASSVTSGEQSSNVSSRRQSSMAALRQELEEERQKRKRLEEELNQLKTVIEEKLVPTRPAEVADGDPKAATEKE</sequence>
<name>A0A0G4E8B1_VITBC</name>
<feature type="compositionally biased region" description="Basic and acidic residues" evidence="1">
    <location>
        <begin position="90"/>
        <end position="99"/>
    </location>
</feature>
<dbReference type="Proteomes" id="UP000041254">
    <property type="component" value="Unassembled WGS sequence"/>
</dbReference>
<feature type="compositionally biased region" description="Low complexity" evidence="1">
    <location>
        <begin position="68"/>
        <end position="79"/>
    </location>
</feature>
<proteinExistence type="predicted"/>
<evidence type="ECO:0000313" key="3">
    <source>
        <dbReference type="Proteomes" id="UP000041254"/>
    </source>
</evidence>
<feature type="compositionally biased region" description="Basic and acidic residues" evidence="1">
    <location>
        <begin position="123"/>
        <end position="132"/>
    </location>
</feature>
<evidence type="ECO:0000313" key="2">
    <source>
        <dbReference type="EMBL" id="CEL91640.1"/>
    </source>
</evidence>
<dbReference type="InParanoid" id="A0A0G4E8B1"/>
<accession>A0A0G4E8B1</accession>
<keyword evidence="3" id="KW-1185">Reference proteome</keyword>
<dbReference type="EMBL" id="CDMY01000007">
    <property type="protein sequence ID" value="CEL91640.1"/>
    <property type="molecule type" value="Genomic_DNA"/>
</dbReference>
<feature type="compositionally biased region" description="Polar residues" evidence="1">
    <location>
        <begin position="29"/>
        <end position="41"/>
    </location>
</feature>
<protein>
    <submittedName>
        <fullName evidence="2">Uncharacterized protein</fullName>
    </submittedName>
</protein>
<dbReference type="VEuPathDB" id="CryptoDB:Vbra_10800"/>
<organism evidence="2 3">
    <name type="scientific">Vitrella brassicaformis (strain CCMP3155)</name>
    <dbReference type="NCBI Taxonomy" id="1169540"/>
    <lineage>
        <taxon>Eukaryota</taxon>
        <taxon>Sar</taxon>
        <taxon>Alveolata</taxon>
        <taxon>Colpodellida</taxon>
        <taxon>Vitrellaceae</taxon>
        <taxon>Vitrella</taxon>
    </lineage>
</organism>
<reference evidence="2 3" key="1">
    <citation type="submission" date="2014-11" db="EMBL/GenBank/DDBJ databases">
        <authorList>
            <person name="Zhu J."/>
            <person name="Qi W."/>
            <person name="Song R."/>
        </authorList>
    </citation>
    <scope>NUCLEOTIDE SEQUENCE [LARGE SCALE GENOMIC DNA]</scope>
</reference>